<dbReference type="Proteomes" id="UP000501325">
    <property type="component" value="Chromosome"/>
</dbReference>
<sequence>MDARDAIRGRRAVRLYRHVPLGCDLIQGVVEDAVWAPSGMNQQPWRFFVIEGRERLARYSASLWRGLQSILISVKVIVGQTTMILR</sequence>
<evidence type="ECO:0000256" key="2">
    <source>
        <dbReference type="ARBA" id="ARBA00023002"/>
    </source>
</evidence>
<feature type="domain" description="Nitroreductase" evidence="3">
    <location>
        <begin position="7"/>
        <end position="67"/>
    </location>
</feature>
<protein>
    <submittedName>
        <fullName evidence="5">NADH dehydrogenase</fullName>
    </submittedName>
</protein>
<evidence type="ECO:0000256" key="1">
    <source>
        <dbReference type="ARBA" id="ARBA00007118"/>
    </source>
</evidence>
<dbReference type="InterPro" id="IPR029479">
    <property type="entry name" value="Nitroreductase"/>
</dbReference>
<gene>
    <name evidence="5" type="primary">nox</name>
    <name evidence="5" type="ORF">BREV_BREV_01533</name>
    <name evidence="4" type="ORF">GYM46_00490</name>
</gene>
<dbReference type="KEGG" id="bmed:GYM46_00490"/>
<dbReference type="AlphaFoldDB" id="A0A6G7EE48"/>
<accession>A0A6G7EE48</accession>
<evidence type="ECO:0000313" key="5">
    <source>
        <dbReference type="EMBL" id="VDC49884.1"/>
    </source>
</evidence>
<evidence type="ECO:0000313" key="6">
    <source>
        <dbReference type="Proteomes" id="UP000289220"/>
    </source>
</evidence>
<dbReference type="PANTHER" id="PTHR43673:SF10">
    <property type="entry name" value="NADH DEHYDROGENASE_NAD(P)H NITROREDUCTASE XCC3605-RELATED"/>
    <property type="match status" value="1"/>
</dbReference>
<evidence type="ECO:0000313" key="4">
    <source>
        <dbReference type="EMBL" id="QIH71592.1"/>
    </source>
</evidence>
<dbReference type="Gene3D" id="3.40.109.10">
    <property type="entry name" value="NADH Oxidase"/>
    <property type="match status" value="1"/>
</dbReference>
<dbReference type="Pfam" id="PF00881">
    <property type="entry name" value="Nitroreductase"/>
    <property type="match status" value="1"/>
</dbReference>
<proteinExistence type="inferred from homology"/>
<dbReference type="PANTHER" id="PTHR43673">
    <property type="entry name" value="NAD(P)H NITROREDUCTASE YDGI-RELATED"/>
    <property type="match status" value="1"/>
</dbReference>
<reference evidence="5 6" key="1">
    <citation type="submission" date="2018-11" db="EMBL/GenBank/DDBJ databases">
        <authorList>
            <person name="Peiro R."/>
            <person name="Begona"/>
            <person name="Cbmso G."/>
            <person name="Lopez M."/>
            <person name="Gonzalez S."/>
            <person name="Sacristan E."/>
            <person name="Castillo E."/>
        </authorList>
    </citation>
    <scope>NUCLEOTIDE SEQUENCE [LARGE SCALE GENOMIC DNA]</scope>
    <source>
        <strain evidence="5">Brev_genome</strain>
    </source>
</reference>
<evidence type="ECO:0000313" key="7">
    <source>
        <dbReference type="Proteomes" id="UP000501325"/>
    </source>
</evidence>
<dbReference type="Proteomes" id="UP000289220">
    <property type="component" value="Unassembled WGS sequence"/>
</dbReference>
<dbReference type="RefSeq" id="WP_008259074.1">
    <property type="nucleotide sequence ID" value="NZ_CP048751.1"/>
</dbReference>
<keyword evidence="2" id="KW-0560">Oxidoreductase</keyword>
<keyword evidence="6" id="KW-1185">Reference proteome</keyword>
<comment type="similarity">
    <text evidence="1">Belongs to the nitroreductase family.</text>
</comment>
<organism evidence="5 6">
    <name type="scientific">Brevundimonas mediterranea</name>
    <dbReference type="NCBI Taxonomy" id="74329"/>
    <lineage>
        <taxon>Bacteria</taxon>
        <taxon>Pseudomonadati</taxon>
        <taxon>Pseudomonadota</taxon>
        <taxon>Alphaproteobacteria</taxon>
        <taxon>Caulobacterales</taxon>
        <taxon>Caulobacteraceae</taxon>
        <taxon>Brevundimonas</taxon>
    </lineage>
</organism>
<dbReference type="EMBL" id="CP048751">
    <property type="protein sequence ID" value="QIH71592.1"/>
    <property type="molecule type" value="Genomic_DNA"/>
</dbReference>
<dbReference type="InterPro" id="IPR000415">
    <property type="entry name" value="Nitroreductase-like"/>
</dbReference>
<dbReference type="EMBL" id="UXHF01000025">
    <property type="protein sequence ID" value="VDC49884.1"/>
    <property type="molecule type" value="Genomic_DNA"/>
</dbReference>
<dbReference type="GO" id="GO:0016491">
    <property type="term" value="F:oxidoreductase activity"/>
    <property type="evidence" value="ECO:0007669"/>
    <property type="project" value="UniProtKB-KW"/>
</dbReference>
<evidence type="ECO:0000259" key="3">
    <source>
        <dbReference type="Pfam" id="PF00881"/>
    </source>
</evidence>
<reference evidence="4 7" key="2">
    <citation type="submission" date="2020-01" db="EMBL/GenBank/DDBJ databases">
        <authorList>
            <person name="Wang S."/>
        </authorList>
    </citation>
    <scope>NUCLEOTIDE SEQUENCE [LARGE SCALE GENOMIC DNA]</scope>
    <source>
        <strain evidence="4 7">D151-2-6</strain>
    </source>
</reference>
<name>A0A6G7EE48_9CAUL</name>
<dbReference type="SUPFAM" id="SSF55469">
    <property type="entry name" value="FMN-dependent nitroreductase-like"/>
    <property type="match status" value="1"/>
</dbReference>